<dbReference type="PROSITE" id="PS00138">
    <property type="entry name" value="SUBTILASE_SER"/>
    <property type="match status" value="1"/>
</dbReference>
<sequence>MKIFSTFFSLFFFLLPILASSSDKQVYIVYFGEHKGDKESHEIEEIHHSYLSSVKETEEEARASMLYSYKHSINGFAATLTPAQASYLSKLDEVVSVFESHPMKHKMHTTRSWQFVGLEEGINTQLHSQSENSEGLLSRAKYGHNVIVGVLDSGFWPESKSYSDDGMGPIPKSWKGICQTGDAFNSSHCNRKVIGARYYIKAYESVYGPLDRKLDYLSPRDKDGHGTHTSSTVGGRTVPDAAFMGALAEGTASGGAPLVQLAIYKVCWAIPAHDKVDGNTCFDADMLAAMDDAINDGVHVMSISIGTPKPVGYSQDGIAIGALHAVKKGIVVSCSAGNSGPQAGTLSNTAPWVITVGASSLDREFSAPVVLGNGMVIQGQTTTTFRLDNVTYPLVYAGDISLPNVTQELAGQCLPNSLSSEKADGNIVFCLRGNGTRVGKGMEVMRAGGIGYILGNAKGQGEEVVADPHVLPATAVGEYEAMEILNYIKSTRYPAAKILPATTVVGTSPAPFMASFTSRGPNVVDPTILKPDITAPGLNILAAWSEEDSPTKLAADDRRVQWNIYSGTSMSCPHVSAAAALLKAVHPTWSSAAIRSALMTTAGLKNNNESLITDSMGNPANAFQYGAGHFRPTKAADPGLVYDASYTDYLTYLCSLRMPGFDPSFKCPQNLPKTNDLNQPSLAISKLSGRVTVTRTVTNVGKGRSYYFASVKPPMGYNVNISPSILIFRHKGQKKSFSITVEKDAYSNSQASGQEYEFGWLTWFDGIHTVRSPIAVSSV</sequence>
<feature type="active site" description="Charge relay system" evidence="6 7">
    <location>
        <position position="152"/>
    </location>
</feature>
<evidence type="ECO:0000259" key="11">
    <source>
        <dbReference type="Pfam" id="PF05922"/>
    </source>
</evidence>
<dbReference type="RefSeq" id="XP_021764193.1">
    <property type="nucleotide sequence ID" value="XM_021908501.1"/>
</dbReference>
<keyword evidence="3 8" id="KW-0732">Signal</keyword>
<evidence type="ECO:0008006" key="15">
    <source>
        <dbReference type="Google" id="ProtNLM"/>
    </source>
</evidence>
<dbReference type="Gene3D" id="3.30.70.80">
    <property type="entry name" value="Peptidase S8 propeptide/proteinase inhibitor I9"/>
    <property type="match status" value="1"/>
</dbReference>
<dbReference type="CDD" id="cd04852">
    <property type="entry name" value="Peptidases_S8_3"/>
    <property type="match status" value="1"/>
</dbReference>
<dbReference type="InterPro" id="IPR041469">
    <property type="entry name" value="Subtilisin-like_FN3"/>
</dbReference>
<dbReference type="SMR" id="A0A803MVA6"/>
<dbReference type="CDD" id="cd02120">
    <property type="entry name" value="PA_subtilisin_like"/>
    <property type="match status" value="1"/>
</dbReference>
<evidence type="ECO:0000313" key="14">
    <source>
        <dbReference type="Proteomes" id="UP000596660"/>
    </source>
</evidence>
<dbReference type="InterPro" id="IPR045051">
    <property type="entry name" value="SBT"/>
</dbReference>
<dbReference type="OrthoDB" id="206201at2759"/>
<dbReference type="AlphaFoldDB" id="A0A803MVA6"/>
<dbReference type="KEGG" id="cqi:110728832"/>
<dbReference type="Gramene" id="AUR62035833-RA">
    <property type="protein sequence ID" value="AUR62035833-RA:cds"/>
    <property type="gene ID" value="AUR62035833"/>
</dbReference>
<dbReference type="SUPFAM" id="SSF52743">
    <property type="entry name" value="Subtilisin-like"/>
    <property type="match status" value="1"/>
</dbReference>
<evidence type="ECO:0000256" key="8">
    <source>
        <dbReference type="SAM" id="SignalP"/>
    </source>
</evidence>
<dbReference type="GeneID" id="110728832"/>
<dbReference type="InterPro" id="IPR037045">
    <property type="entry name" value="S8pro/Inhibitor_I9_sf"/>
</dbReference>
<evidence type="ECO:0000256" key="7">
    <source>
        <dbReference type="PROSITE-ProRule" id="PRU01240"/>
    </source>
</evidence>
<accession>A0A803MVA6</accession>
<feature type="domain" description="PA" evidence="10">
    <location>
        <begin position="390"/>
        <end position="483"/>
    </location>
</feature>
<evidence type="ECO:0000256" key="6">
    <source>
        <dbReference type="PIRSR" id="PIRSR615500-1"/>
    </source>
</evidence>
<feature type="signal peptide" evidence="8">
    <location>
        <begin position="1"/>
        <end position="19"/>
    </location>
</feature>
<feature type="chain" id="PRO_5031270859" description="Subtilisin-like protease SBT5.6" evidence="8">
    <location>
        <begin position="20"/>
        <end position="779"/>
    </location>
</feature>
<dbReference type="Gene3D" id="2.60.40.2310">
    <property type="match status" value="1"/>
</dbReference>
<evidence type="ECO:0000256" key="1">
    <source>
        <dbReference type="ARBA" id="ARBA00011073"/>
    </source>
</evidence>
<dbReference type="FunFam" id="3.50.30.30:FF:000005">
    <property type="entry name" value="subtilisin-like protease SBT1.5"/>
    <property type="match status" value="1"/>
</dbReference>
<dbReference type="InterPro" id="IPR034197">
    <property type="entry name" value="Peptidases_S8_3"/>
</dbReference>
<evidence type="ECO:0000256" key="3">
    <source>
        <dbReference type="ARBA" id="ARBA00022729"/>
    </source>
</evidence>
<dbReference type="OMA" id="EEHHHSY"/>
<reference evidence="13" key="2">
    <citation type="submission" date="2021-03" db="UniProtKB">
        <authorList>
            <consortium name="EnsemblPlants"/>
        </authorList>
    </citation>
    <scope>IDENTIFICATION</scope>
</reference>
<evidence type="ECO:0000259" key="9">
    <source>
        <dbReference type="Pfam" id="PF00082"/>
    </source>
</evidence>
<dbReference type="Pfam" id="PF17766">
    <property type="entry name" value="fn3_6"/>
    <property type="match status" value="1"/>
</dbReference>
<evidence type="ECO:0000259" key="12">
    <source>
        <dbReference type="Pfam" id="PF17766"/>
    </source>
</evidence>
<evidence type="ECO:0000256" key="5">
    <source>
        <dbReference type="ARBA" id="ARBA00022825"/>
    </source>
</evidence>
<evidence type="ECO:0000313" key="13">
    <source>
        <dbReference type="EnsemblPlants" id="AUR62035833-RA:cds"/>
    </source>
</evidence>
<dbReference type="GO" id="GO:0006508">
    <property type="term" value="P:proteolysis"/>
    <property type="evidence" value="ECO:0007669"/>
    <property type="project" value="UniProtKB-KW"/>
</dbReference>
<protein>
    <recommendedName>
        <fullName evidence="15">Subtilisin-like protease SBT5.6</fullName>
    </recommendedName>
</protein>
<evidence type="ECO:0000256" key="2">
    <source>
        <dbReference type="ARBA" id="ARBA00022670"/>
    </source>
</evidence>
<dbReference type="FunFam" id="3.40.50.200:FF:000006">
    <property type="entry name" value="Subtilisin-like protease SBT1.5"/>
    <property type="match status" value="1"/>
</dbReference>
<feature type="active site" description="Charge relay system" evidence="6 7">
    <location>
        <position position="569"/>
    </location>
</feature>
<dbReference type="Gene3D" id="3.50.30.30">
    <property type="match status" value="1"/>
</dbReference>
<feature type="active site" description="Charge relay system" evidence="6 7">
    <location>
        <position position="225"/>
    </location>
</feature>
<dbReference type="InterPro" id="IPR036852">
    <property type="entry name" value="Peptidase_S8/S53_dom_sf"/>
</dbReference>
<reference evidence="13" key="1">
    <citation type="journal article" date="2017" name="Nature">
        <title>The genome of Chenopodium quinoa.</title>
        <authorList>
            <person name="Jarvis D.E."/>
            <person name="Ho Y.S."/>
            <person name="Lightfoot D.J."/>
            <person name="Schmoeckel S.M."/>
            <person name="Li B."/>
            <person name="Borm T.J.A."/>
            <person name="Ohyanagi H."/>
            <person name="Mineta K."/>
            <person name="Michell C.T."/>
            <person name="Saber N."/>
            <person name="Kharbatia N.M."/>
            <person name="Rupper R.R."/>
            <person name="Sharp A.R."/>
            <person name="Dally N."/>
            <person name="Boughton B.A."/>
            <person name="Woo Y.H."/>
            <person name="Gao G."/>
            <person name="Schijlen E.G.W.M."/>
            <person name="Guo X."/>
            <person name="Momin A.A."/>
            <person name="Negrao S."/>
            <person name="Al-Babili S."/>
            <person name="Gehring C."/>
            <person name="Roessner U."/>
            <person name="Jung C."/>
            <person name="Murphy K."/>
            <person name="Arold S.T."/>
            <person name="Gojobori T."/>
            <person name="van der Linden C.G."/>
            <person name="van Loo E.N."/>
            <person name="Jellen E.N."/>
            <person name="Maughan P.J."/>
            <person name="Tester M."/>
        </authorList>
    </citation>
    <scope>NUCLEOTIDE SEQUENCE [LARGE SCALE GENOMIC DNA]</scope>
    <source>
        <strain evidence="13">cv. PI 614886</strain>
    </source>
</reference>
<dbReference type="InterPro" id="IPR023828">
    <property type="entry name" value="Peptidase_S8_Ser-AS"/>
</dbReference>
<dbReference type="Pfam" id="PF02225">
    <property type="entry name" value="PA"/>
    <property type="match status" value="1"/>
</dbReference>
<dbReference type="InterPro" id="IPR000209">
    <property type="entry name" value="Peptidase_S8/S53_dom"/>
</dbReference>
<dbReference type="GO" id="GO:0004252">
    <property type="term" value="F:serine-type endopeptidase activity"/>
    <property type="evidence" value="ECO:0007669"/>
    <property type="project" value="UniProtKB-UniRule"/>
</dbReference>
<dbReference type="PROSITE" id="PS51892">
    <property type="entry name" value="SUBTILASE"/>
    <property type="match status" value="1"/>
</dbReference>
<dbReference type="InterPro" id="IPR010259">
    <property type="entry name" value="S8pro/Inhibitor_I9"/>
</dbReference>
<dbReference type="InterPro" id="IPR003137">
    <property type="entry name" value="PA_domain"/>
</dbReference>
<proteinExistence type="inferred from homology"/>
<keyword evidence="14" id="KW-1185">Reference proteome</keyword>
<name>A0A803MVA6_CHEQI</name>
<organism evidence="13 14">
    <name type="scientific">Chenopodium quinoa</name>
    <name type="common">Quinoa</name>
    <dbReference type="NCBI Taxonomy" id="63459"/>
    <lineage>
        <taxon>Eukaryota</taxon>
        <taxon>Viridiplantae</taxon>
        <taxon>Streptophyta</taxon>
        <taxon>Embryophyta</taxon>
        <taxon>Tracheophyta</taxon>
        <taxon>Spermatophyta</taxon>
        <taxon>Magnoliopsida</taxon>
        <taxon>eudicotyledons</taxon>
        <taxon>Gunneridae</taxon>
        <taxon>Pentapetalae</taxon>
        <taxon>Caryophyllales</taxon>
        <taxon>Chenopodiaceae</taxon>
        <taxon>Chenopodioideae</taxon>
        <taxon>Atripliceae</taxon>
        <taxon>Chenopodium</taxon>
    </lineage>
</organism>
<keyword evidence="2 7" id="KW-0645">Protease</keyword>
<dbReference type="Pfam" id="PF05922">
    <property type="entry name" value="Inhibitor_I9"/>
    <property type="match status" value="1"/>
</dbReference>
<gene>
    <name evidence="13" type="primary">LOC110728832</name>
</gene>
<dbReference type="Gene3D" id="3.40.50.200">
    <property type="entry name" value="Peptidase S8/S53 domain"/>
    <property type="match status" value="1"/>
</dbReference>
<dbReference type="InterPro" id="IPR015500">
    <property type="entry name" value="Peptidase_S8_subtilisin-rel"/>
</dbReference>
<dbReference type="EnsemblPlants" id="AUR62035833-RA">
    <property type="protein sequence ID" value="AUR62035833-RA:cds"/>
    <property type="gene ID" value="AUR62035833"/>
</dbReference>
<comment type="similarity">
    <text evidence="1 7">Belongs to the peptidase S8 family.</text>
</comment>
<keyword evidence="5 7" id="KW-0720">Serine protease</keyword>
<keyword evidence="4 7" id="KW-0378">Hydrolase</keyword>
<dbReference type="Pfam" id="PF00082">
    <property type="entry name" value="Peptidase_S8"/>
    <property type="match status" value="1"/>
</dbReference>
<dbReference type="FunFam" id="3.30.70.80:FF:000002">
    <property type="entry name" value="Subtilisin-like protease SBT5.3"/>
    <property type="match status" value="1"/>
</dbReference>
<dbReference type="PRINTS" id="PR00723">
    <property type="entry name" value="SUBTILISIN"/>
</dbReference>
<dbReference type="PANTHER" id="PTHR10795">
    <property type="entry name" value="PROPROTEIN CONVERTASE SUBTILISIN/KEXIN"/>
    <property type="match status" value="1"/>
</dbReference>
<evidence type="ECO:0000259" key="10">
    <source>
        <dbReference type="Pfam" id="PF02225"/>
    </source>
</evidence>
<feature type="domain" description="Inhibitor I9" evidence="11">
    <location>
        <begin position="26"/>
        <end position="104"/>
    </location>
</feature>
<dbReference type="Proteomes" id="UP000596660">
    <property type="component" value="Unplaced"/>
</dbReference>
<feature type="domain" description="Subtilisin-like protease fibronectin type-III" evidence="12">
    <location>
        <begin position="676"/>
        <end position="776"/>
    </location>
</feature>
<evidence type="ECO:0000256" key="4">
    <source>
        <dbReference type="ARBA" id="ARBA00022801"/>
    </source>
</evidence>
<feature type="domain" description="Peptidase S8/S53" evidence="9">
    <location>
        <begin position="143"/>
        <end position="628"/>
    </location>
</feature>